<dbReference type="Gene3D" id="3.40.50.300">
    <property type="entry name" value="P-loop containing nucleotide triphosphate hydrolases"/>
    <property type="match status" value="2"/>
</dbReference>
<dbReference type="GO" id="GO:0003676">
    <property type="term" value="F:nucleic acid binding"/>
    <property type="evidence" value="ECO:0007669"/>
    <property type="project" value="InterPro"/>
</dbReference>
<evidence type="ECO:0000313" key="14">
    <source>
        <dbReference type="Proteomes" id="UP001378960"/>
    </source>
</evidence>
<evidence type="ECO:0000259" key="11">
    <source>
        <dbReference type="PROSITE" id="PS51192"/>
    </source>
</evidence>
<reference evidence="13 14" key="1">
    <citation type="journal article" date="2023" name="Elife">
        <title>Identification of key yeast species and microbe-microbe interactions impacting larval growth of Drosophila in the wild.</title>
        <authorList>
            <person name="Mure A."/>
            <person name="Sugiura Y."/>
            <person name="Maeda R."/>
            <person name="Honda K."/>
            <person name="Sakurai N."/>
            <person name="Takahashi Y."/>
            <person name="Watada M."/>
            <person name="Katoh T."/>
            <person name="Gotoh A."/>
            <person name="Gotoh Y."/>
            <person name="Taniguchi I."/>
            <person name="Nakamura K."/>
            <person name="Hayashi T."/>
            <person name="Katayama T."/>
            <person name="Uemura T."/>
            <person name="Hattori Y."/>
        </authorList>
    </citation>
    <scope>NUCLEOTIDE SEQUENCE [LARGE SCALE GENOMIC DNA]</scope>
    <source>
        <strain evidence="13 14">PK-24</strain>
    </source>
</reference>
<evidence type="ECO:0000256" key="6">
    <source>
        <dbReference type="ARBA" id="ARBA00023235"/>
    </source>
</evidence>
<dbReference type="GO" id="GO:0043138">
    <property type="term" value="F:3'-5' DNA helicase activity"/>
    <property type="evidence" value="ECO:0007669"/>
    <property type="project" value="UniProtKB-EC"/>
</dbReference>
<dbReference type="EC" id="5.6.2.4" evidence="9"/>
<comment type="caution">
    <text evidence="13">The sequence shown here is derived from an EMBL/GenBank/DDBJ whole genome shotgun (WGS) entry which is preliminary data.</text>
</comment>
<dbReference type="GO" id="GO:0005524">
    <property type="term" value="F:ATP binding"/>
    <property type="evidence" value="ECO:0007669"/>
    <property type="project" value="UniProtKB-KW"/>
</dbReference>
<dbReference type="SUPFAM" id="SSF52540">
    <property type="entry name" value="P-loop containing nucleoside triphosphate hydrolases"/>
    <property type="match status" value="1"/>
</dbReference>
<dbReference type="GO" id="GO:0016787">
    <property type="term" value="F:hydrolase activity"/>
    <property type="evidence" value="ECO:0007669"/>
    <property type="project" value="UniProtKB-KW"/>
</dbReference>
<dbReference type="InterPro" id="IPR057842">
    <property type="entry name" value="WH_MER3"/>
</dbReference>
<evidence type="ECO:0000256" key="4">
    <source>
        <dbReference type="ARBA" id="ARBA00022806"/>
    </source>
</evidence>
<evidence type="ECO:0000313" key="13">
    <source>
        <dbReference type="EMBL" id="GMM43529.1"/>
    </source>
</evidence>
<dbReference type="PROSITE" id="PS51194">
    <property type="entry name" value="HELICASE_CTER"/>
    <property type="match status" value="1"/>
</dbReference>
<dbReference type="InterPro" id="IPR052247">
    <property type="entry name" value="Meiotic_Crossover_Helicase"/>
</dbReference>
<dbReference type="PROSITE" id="PS51192">
    <property type="entry name" value="HELICASE_ATP_BIND_1"/>
    <property type="match status" value="1"/>
</dbReference>
<comment type="catalytic activity">
    <reaction evidence="10">
        <text>ATP + H2O = ADP + phosphate + H(+)</text>
        <dbReference type="Rhea" id="RHEA:13065"/>
        <dbReference type="ChEBI" id="CHEBI:15377"/>
        <dbReference type="ChEBI" id="CHEBI:15378"/>
        <dbReference type="ChEBI" id="CHEBI:30616"/>
        <dbReference type="ChEBI" id="CHEBI:43474"/>
        <dbReference type="ChEBI" id="CHEBI:456216"/>
        <dbReference type="EC" id="5.6.2.4"/>
    </reaction>
</comment>
<dbReference type="InterPro" id="IPR004179">
    <property type="entry name" value="Sec63-dom"/>
</dbReference>
<dbReference type="Pfam" id="PF23445">
    <property type="entry name" value="WHD_SNRNP200"/>
    <property type="match status" value="1"/>
</dbReference>
<dbReference type="EMBL" id="BTGB01000001">
    <property type="protein sequence ID" value="GMM43529.1"/>
    <property type="molecule type" value="Genomic_DNA"/>
</dbReference>
<evidence type="ECO:0000256" key="3">
    <source>
        <dbReference type="ARBA" id="ARBA00022801"/>
    </source>
</evidence>
<dbReference type="GO" id="GO:0051321">
    <property type="term" value="P:meiotic cell cycle"/>
    <property type="evidence" value="ECO:0007669"/>
    <property type="project" value="UniProtKB-KW"/>
</dbReference>
<dbReference type="Gene3D" id="1.10.10.10">
    <property type="entry name" value="Winged helix-like DNA-binding domain superfamily/Winged helix DNA-binding domain"/>
    <property type="match status" value="1"/>
</dbReference>
<keyword evidence="4 13" id="KW-0347">Helicase</keyword>
<comment type="catalytic activity">
    <reaction evidence="8">
        <text>Couples ATP hydrolysis with the unwinding of duplex DNA by translocating in the 3'-5' direction.</text>
        <dbReference type="EC" id="5.6.2.4"/>
    </reaction>
</comment>
<evidence type="ECO:0000256" key="1">
    <source>
        <dbReference type="ARBA" id="ARBA00010140"/>
    </source>
</evidence>
<dbReference type="SMART" id="SM00487">
    <property type="entry name" value="DEXDc"/>
    <property type="match status" value="1"/>
</dbReference>
<dbReference type="Gene3D" id="1.10.3380.10">
    <property type="entry name" value="Sec63 N-terminal domain-like domain"/>
    <property type="match status" value="1"/>
</dbReference>
<feature type="domain" description="Helicase ATP-binding" evidence="11">
    <location>
        <begin position="85"/>
        <end position="265"/>
    </location>
</feature>
<evidence type="ECO:0000256" key="7">
    <source>
        <dbReference type="ARBA" id="ARBA00023254"/>
    </source>
</evidence>
<name>A0AAV5QWE5_PICKL</name>
<proteinExistence type="inferred from homology"/>
<evidence type="ECO:0000256" key="9">
    <source>
        <dbReference type="ARBA" id="ARBA00034808"/>
    </source>
</evidence>
<dbReference type="CDD" id="cd18795">
    <property type="entry name" value="SF2_C_Ski2"/>
    <property type="match status" value="1"/>
</dbReference>
<dbReference type="PANTHER" id="PTHR47835:SF3">
    <property type="entry name" value="HELICASE FOR MEIOSIS 1"/>
    <property type="match status" value="1"/>
</dbReference>
<dbReference type="InterPro" id="IPR014001">
    <property type="entry name" value="Helicase_ATP-bd"/>
</dbReference>
<dbReference type="Pfam" id="PF02889">
    <property type="entry name" value="Sec63"/>
    <property type="match status" value="1"/>
</dbReference>
<feature type="domain" description="Helicase C-terminal" evidence="12">
    <location>
        <begin position="309"/>
        <end position="493"/>
    </location>
</feature>
<keyword evidence="3" id="KW-0378">Hydrolase</keyword>
<accession>A0AAV5QWE5</accession>
<evidence type="ECO:0000256" key="5">
    <source>
        <dbReference type="ARBA" id="ARBA00022840"/>
    </source>
</evidence>
<dbReference type="InterPro" id="IPR001650">
    <property type="entry name" value="Helicase_C-like"/>
</dbReference>
<keyword evidence="6" id="KW-0413">Isomerase</keyword>
<dbReference type="SUPFAM" id="SSF46785">
    <property type="entry name" value="Winged helix' DNA-binding domain"/>
    <property type="match status" value="1"/>
</dbReference>
<dbReference type="Pfam" id="PF00271">
    <property type="entry name" value="Helicase_C"/>
    <property type="match status" value="1"/>
</dbReference>
<dbReference type="InterPro" id="IPR027417">
    <property type="entry name" value="P-loop_NTPase"/>
</dbReference>
<organism evidence="13 14">
    <name type="scientific">Pichia kluyveri</name>
    <name type="common">Yeast</name>
    <dbReference type="NCBI Taxonomy" id="36015"/>
    <lineage>
        <taxon>Eukaryota</taxon>
        <taxon>Fungi</taxon>
        <taxon>Dikarya</taxon>
        <taxon>Ascomycota</taxon>
        <taxon>Saccharomycotina</taxon>
        <taxon>Pichiomycetes</taxon>
        <taxon>Pichiales</taxon>
        <taxon>Pichiaceae</taxon>
        <taxon>Pichia</taxon>
    </lineage>
</organism>
<keyword evidence="14" id="KW-1185">Reference proteome</keyword>
<protein>
    <recommendedName>
        <fullName evidence="9">DNA 3'-5' helicase</fullName>
        <ecNumber evidence="9">5.6.2.4</ecNumber>
    </recommendedName>
</protein>
<keyword evidence="5" id="KW-0067">ATP-binding</keyword>
<dbReference type="Pfam" id="PF00270">
    <property type="entry name" value="DEAD"/>
    <property type="match status" value="1"/>
</dbReference>
<comment type="similarity">
    <text evidence="1">Belongs to the helicase family. SKI2 subfamily.</text>
</comment>
<keyword evidence="2" id="KW-0547">Nucleotide-binding</keyword>
<evidence type="ECO:0000256" key="2">
    <source>
        <dbReference type="ARBA" id="ARBA00022741"/>
    </source>
</evidence>
<evidence type="ECO:0000256" key="8">
    <source>
        <dbReference type="ARBA" id="ARBA00034617"/>
    </source>
</evidence>
<gene>
    <name evidence="13" type="ORF">DAPK24_001040</name>
</gene>
<evidence type="ECO:0000259" key="12">
    <source>
        <dbReference type="PROSITE" id="PS51194"/>
    </source>
</evidence>
<dbReference type="InterPro" id="IPR011545">
    <property type="entry name" value="DEAD/DEAH_box_helicase_dom"/>
</dbReference>
<dbReference type="InterPro" id="IPR036390">
    <property type="entry name" value="WH_DNA-bd_sf"/>
</dbReference>
<dbReference type="InterPro" id="IPR036388">
    <property type="entry name" value="WH-like_DNA-bd_sf"/>
</dbReference>
<evidence type="ECO:0000256" key="10">
    <source>
        <dbReference type="ARBA" id="ARBA00048988"/>
    </source>
</evidence>
<sequence>MQYQSSLQHEISLISSDNSDDFENLTRNQNHNNNYRSKYIKPTSTQSNNYVSNISKNVNVNQIPERYRSIFPFTHFNKMQSESFEQIYKTDDNCVISSPTGSGKTVLFELAIIKLLTLKLNNPDYIIKNSKILYMAPTKALCNERYDDWCKKFKSLNCNVGLLTGDSSFVELDSVKKSDLIVCTPEKWDALTRRWSDYSKLLDLVKLLLVDEIHFLREKRGTSLEVVITRMKTMSLNLRIIALSATVPNIYDVSNWLGNSNGGNNNNSNIQTLVYDDSYRAVKLNKTVYGYKTAGTSNPFKFEMFLNGKLPEVLELHSKNKPVLIFCPTRNSSIATAKFLLKDYSMPDNNNSISNIPTGISKEISELIQKGIAYHHAGLTTGERKFIEDNFIKGNIKILCSTSTLAVGVNLPAYLVIIKGTKVWNNESMEEYNELDLMQMMGRAGRPQFETEGSCVIMTDSSQKDRYLRLVKGTEKLESSLHLNIYENVTAEITLKTITSLESAFNWLQSTFFYQRYMQNPTGYPLILSKVNSNHPLEVQLRIYLKDVIDELIREKIIEVVDKQFVCTVYGNALSKSYVLYETIKNIIQRKDQMSLGDCLTLLSKSHEFDNLRVKMPQRKLYKEINQNPLMFKPLPNSNKIETPAEKVSIIIQYELGGIQYPTYQGSMKLHHEFVSERLMIFKNLPRIIKAAIEILVFEKDSISLQSMLKFNRCICAKSWENTSLVLKQFDGIGLAYAKKLMSKKITTATELKKLPRDKLEYYLGLKPGAGQKIAKSIANMPELSLKVENLKLNNNGLVEFEVYVDLLNKDNNISFIWNGCFVHINVLTDVGGEIFDFRRLPLKKLVGGKRFTLKINLKYKSDYVKIHFNCDEIAAVGQSCEVDVSKAVSCLPNKPGNSLKEVEENKSDDNNSSFVFDDADDIALGLLDDDDSKVGTVGISRKVENDTPKLDTQNSKIETSDTSLSTEPSFMDCAHKCVDKQKCRHICCKEGIPTNKVKSCKHACKDKSKCRHMCCREQFEYEAKTKAKAARQNTLDLSLLSKGKSAANSFMELDKRANNVSSYEEIESSSDDELLSKKPAVQSKAKVAELPVFLKRIEQRVPLKDITDSAVNQKSNSEIKFKRLETSKYFNDAFKVSNPTNTNESKLLDMSEDDSDDFSDSFDGALNMVLTSRKRVQKISKNDDFKRSKLMKPQNEVRNTTDIASAVRIAKQKPLEKIEKKNVELINPNRNRIMSVEDVVITNLELPKVNKLSTIVSNKRVKPHESKSYEKTFDSSNGSIENLEDTVMTSTTDIHINPKEVLGFLDSDIEFD</sequence>
<dbReference type="SMART" id="SM00973">
    <property type="entry name" value="Sec63"/>
    <property type="match status" value="1"/>
</dbReference>
<keyword evidence="7" id="KW-0469">Meiosis</keyword>
<dbReference type="SUPFAM" id="SSF158702">
    <property type="entry name" value="Sec63 N-terminal domain-like"/>
    <property type="match status" value="1"/>
</dbReference>
<dbReference type="SMART" id="SM00490">
    <property type="entry name" value="HELICc"/>
    <property type="match status" value="1"/>
</dbReference>
<dbReference type="PANTHER" id="PTHR47835">
    <property type="entry name" value="HFM1, ATP DEPENDENT DNA HELICASE HOMOLOG"/>
    <property type="match status" value="1"/>
</dbReference>
<dbReference type="Proteomes" id="UP001378960">
    <property type="component" value="Unassembled WGS sequence"/>
</dbReference>